<accession>A0A7C4AI70</accession>
<name>A0A7C4AI70_9BACT</name>
<feature type="transmembrane region" description="Helical" evidence="6">
    <location>
        <begin position="46"/>
        <end position="74"/>
    </location>
</feature>
<organism evidence="7">
    <name type="scientific">Fundidesulfovibrio putealis</name>
    <dbReference type="NCBI Taxonomy" id="270496"/>
    <lineage>
        <taxon>Bacteria</taxon>
        <taxon>Pseudomonadati</taxon>
        <taxon>Thermodesulfobacteriota</taxon>
        <taxon>Desulfovibrionia</taxon>
        <taxon>Desulfovibrionales</taxon>
        <taxon>Desulfovibrionaceae</taxon>
        <taxon>Fundidesulfovibrio</taxon>
    </lineage>
</organism>
<comment type="similarity">
    <text evidence="2">Belongs to the CcmB/CycW/HelB family.</text>
</comment>
<dbReference type="AlphaFoldDB" id="A0A7C4AI70"/>
<dbReference type="GO" id="GO:0016020">
    <property type="term" value="C:membrane"/>
    <property type="evidence" value="ECO:0007669"/>
    <property type="project" value="UniProtKB-SubCell"/>
</dbReference>
<dbReference type="InterPro" id="IPR003544">
    <property type="entry name" value="Cyt_c_biogenesis_CcmB"/>
</dbReference>
<keyword evidence="3 6" id="KW-0812">Transmembrane</keyword>
<evidence type="ECO:0000256" key="5">
    <source>
        <dbReference type="ARBA" id="ARBA00023136"/>
    </source>
</evidence>
<dbReference type="Pfam" id="PF03379">
    <property type="entry name" value="CcmB"/>
    <property type="match status" value="1"/>
</dbReference>
<feature type="transmembrane region" description="Helical" evidence="6">
    <location>
        <begin position="195"/>
        <end position="220"/>
    </location>
</feature>
<comment type="caution">
    <text evidence="7">The sequence shown here is derived from an EMBL/GenBank/DDBJ whole genome shotgun (WGS) entry which is preliminary data.</text>
</comment>
<sequence>MLGPALRIAAKDLRLSLRGAQGLAQTALLGLLIIFVFSLSRKPGELVPALAASAIFWLSTLFSQVLVFNGLYALEENNGARMGLAMAPIAPQAVWLGKALAGFLLVLCCQAVFAVAVAAFLGQDAAGSLALGLGSVLVVDVGLAALGSFMGALASGKGARESLLTVVFFPLIIPVLLAGIRLLEGVILGGDGPSLEWMGIAAAFAAVFSAAALILFPYLYTGEE</sequence>
<evidence type="ECO:0000256" key="3">
    <source>
        <dbReference type="ARBA" id="ARBA00022692"/>
    </source>
</evidence>
<dbReference type="GO" id="GO:0015232">
    <property type="term" value="F:heme transmembrane transporter activity"/>
    <property type="evidence" value="ECO:0007669"/>
    <property type="project" value="InterPro"/>
</dbReference>
<evidence type="ECO:0000313" key="7">
    <source>
        <dbReference type="EMBL" id="HGG93382.1"/>
    </source>
</evidence>
<feature type="transmembrane region" description="Helical" evidence="6">
    <location>
        <begin position="20"/>
        <end position="40"/>
    </location>
</feature>
<evidence type="ECO:0000256" key="2">
    <source>
        <dbReference type="ARBA" id="ARBA00010544"/>
    </source>
</evidence>
<reference evidence="7" key="1">
    <citation type="journal article" date="2020" name="mSystems">
        <title>Genome- and Community-Level Interaction Insights into Carbon Utilization and Element Cycling Functions of Hydrothermarchaeota in Hydrothermal Sediment.</title>
        <authorList>
            <person name="Zhou Z."/>
            <person name="Liu Y."/>
            <person name="Xu W."/>
            <person name="Pan J."/>
            <person name="Luo Z.H."/>
            <person name="Li M."/>
        </authorList>
    </citation>
    <scope>NUCLEOTIDE SEQUENCE [LARGE SCALE GENOMIC DNA]</scope>
    <source>
        <strain evidence="7">SpSt-413</strain>
    </source>
</reference>
<feature type="transmembrane region" description="Helical" evidence="6">
    <location>
        <begin position="163"/>
        <end position="183"/>
    </location>
</feature>
<evidence type="ECO:0000256" key="4">
    <source>
        <dbReference type="ARBA" id="ARBA00022989"/>
    </source>
</evidence>
<proteinExistence type="inferred from homology"/>
<keyword evidence="5 6" id="KW-0472">Membrane</keyword>
<dbReference type="GO" id="GO:0017004">
    <property type="term" value="P:cytochrome complex assembly"/>
    <property type="evidence" value="ECO:0007669"/>
    <property type="project" value="InterPro"/>
</dbReference>
<keyword evidence="4 6" id="KW-1133">Transmembrane helix</keyword>
<protein>
    <submittedName>
        <fullName evidence="7">Heme ABC transporter permease CcmB</fullName>
    </submittedName>
</protein>
<dbReference type="PRINTS" id="PR01414">
    <property type="entry name" value="CCMBBIOGNSIS"/>
</dbReference>
<evidence type="ECO:0000256" key="6">
    <source>
        <dbReference type="SAM" id="Phobius"/>
    </source>
</evidence>
<feature type="transmembrane region" description="Helical" evidence="6">
    <location>
        <begin position="95"/>
        <end position="121"/>
    </location>
</feature>
<gene>
    <name evidence="7" type="ORF">ENR59_10600</name>
</gene>
<evidence type="ECO:0000256" key="1">
    <source>
        <dbReference type="ARBA" id="ARBA00004141"/>
    </source>
</evidence>
<comment type="subcellular location">
    <subcellularLocation>
        <location evidence="1">Membrane</location>
        <topology evidence="1">Multi-pass membrane protein</topology>
    </subcellularLocation>
</comment>
<feature type="transmembrane region" description="Helical" evidence="6">
    <location>
        <begin position="127"/>
        <end position="151"/>
    </location>
</feature>
<dbReference type="EMBL" id="DSRP01000737">
    <property type="protein sequence ID" value="HGG93382.1"/>
    <property type="molecule type" value="Genomic_DNA"/>
</dbReference>